<evidence type="ECO:0000256" key="3">
    <source>
        <dbReference type="SAM" id="Phobius"/>
    </source>
</evidence>
<dbReference type="PANTHER" id="PTHR10587:SF133">
    <property type="entry name" value="CHITIN DEACETYLASE 1-RELATED"/>
    <property type="match status" value="1"/>
</dbReference>
<dbReference type="Pfam" id="PF01522">
    <property type="entry name" value="Polysacc_deac_1"/>
    <property type="match status" value="1"/>
</dbReference>
<dbReference type="GO" id="GO:0046872">
    <property type="term" value="F:metal ion binding"/>
    <property type="evidence" value="ECO:0007669"/>
    <property type="project" value="UniProtKB-KW"/>
</dbReference>
<protein>
    <recommendedName>
        <fullName evidence="4">NodB homology domain-containing protein</fullName>
    </recommendedName>
</protein>
<dbReference type="PROSITE" id="PS51677">
    <property type="entry name" value="NODB"/>
    <property type="match status" value="1"/>
</dbReference>
<organism evidence="5 6">
    <name type="scientific">Streptococcus hillyeri</name>
    <dbReference type="NCBI Taxonomy" id="2282420"/>
    <lineage>
        <taxon>Bacteria</taxon>
        <taxon>Bacillati</taxon>
        <taxon>Bacillota</taxon>
        <taxon>Bacilli</taxon>
        <taxon>Lactobacillales</taxon>
        <taxon>Streptococcaceae</taxon>
        <taxon>Streptococcus</taxon>
    </lineage>
</organism>
<dbReference type="InterPro" id="IPR040802">
    <property type="entry name" value="PgdA_N"/>
</dbReference>
<comment type="caution">
    <text evidence="5">The sequence shown here is derived from an EMBL/GenBank/DDBJ whole genome shotgun (WGS) entry which is preliminary data.</text>
</comment>
<feature type="transmembrane region" description="Helical" evidence="3">
    <location>
        <begin position="20"/>
        <end position="37"/>
    </location>
</feature>
<dbReference type="PANTHER" id="PTHR10587">
    <property type="entry name" value="GLYCOSYL TRANSFERASE-RELATED"/>
    <property type="match status" value="1"/>
</dbReference>
<dbReference type="GO" id="GO:0016020">
    <property type="term" value="C:membrane"/>
    <property type="evidence" value="ECO:0007669"/>
    <property type="project" value="TreeGrafter"/>
</dbReference>
<dbReference type="Gene3D" id="3.30.565.50">
    <property type="match status" value="1"/>
</dbReference>
<dbReference type="Pfam" id="PF18627">
    <property type="entry name" value="PgdA_N"/>
    <property type="match status" value="1"/>
</dbReference>
<evidence type="ECO:0000256" key="1">
    <source>
        <dbReference type="ARBA" id="ARBA00022723"/>
    </source>
</evidence>
<accession>A0A3L9DL88</accession>
<dbReference type="CDD" id="cd10954">
    <property type="entry name" value="CE4_CtAXE_like"/>
    <property type="match status" value="1"/>
</dbReference>
<keyword evidence="3" id="KW-0812">Transmembrane</keyword>
<dbReference type="SUPFAM" id="SSF88713">
    <property type="entry name" value="Glycoside hydrolase/deacetylase"/>
    <property type="match status" value="1"/>
</dbReference>
<reference evidence="5 6" key="1">
    <citation type="submission" date="2018-10" db="EMBL/GenBank/DDBJ databases">
        <title>Streptococcus hillyeri sp. nov., isolated from equine tracheal sample.</title>
        <authorList>
            <person name="Macfadyen A.C."/>
            <person name="Waller A."/>
            <person name="Paterson G.K."/>
        </authorList>
    </citation>
    <scope>NUCLEOTIDE SEQUENCE [LARGE SCALE GENOMIC DNA]</scope>
    <source>
        <strain evidence="5 6">28462</strain>
    </source>
</reference>
<dbReference type="GO" id="GO:0016810">
    <property type="term" value="F:hydrolase activity, acting on carbon-nitrogen (but not peptide) bonds"/>
    <property type="evidence" value="ECO:0007669"/>
    <property type="project" value="InterPro"/>
</dbReference>
<dbReference type="Gene3D" id="3.90.640.30">
    <property type="match status" value="1"/>
</dbReference>
<proteinExistence type="predicted"/>
<dbReference type="Proteomes" id="UP000279194">
    <property type="component" value="Unassembled WGS sequence"/>
</dbReference>
<keyword evidence="1" id="KW-0479">Metal-binding</keyword>
<evidence type="ECO:0000313" key="6">
    <source>
        <dbReference type="Proteomes" id="UP000279194"/>
    </source>
</evidence>
<dbReference type="InterPro" id="IPR050248">
    <property type="entry name" value="Polysacc_deacetylase_ArnD"/>
</dbReference>
<dbReference type="AlphaFoldDB" id="A0A3L9DL88"/>
<keyword evidence="3" id="KW-0472">Membrane</keyword>
<evidence type="ECO:0000313" key="5">
    <source>
        <dbReference type="EMBL" id="RLY02041.1"/>
    </source>
</evidence>
<dbReference type="EMBL" id="RCVM01000019">
    <property type="protein sequence ID" value="RLY02041.1"/>
    <property type="molecule type" value="Genomic_DNA"/>
</dbReference>
<keyword evidence="2" id="KW-0378">Hydrolase</keyword>
<keyword evidence="3" id="KW-1133">Transmembrane helix</keyword>
<dbReference type="InterPro" id="IPR002509">
    <property type="entry name" value="NODB_dom"/>
</dbReference>
<name>A0A3L9DL88_9STRE</name>
<evidence type="ECO:0000256" key="2">
    <source>
        <dbReference type="ARBA" id="ARBA00022801"/>
    </source>
</evidence>
<feature type="domain" description="NodB homology" evidence="4">
    <location>
        <begin position="295"/>
        <end position="469"/>
    </location>
</feature>
<dbReference type="OrthoDB" id="9812065at2"/>
<keyword evidence="6" id="KW-1185">Reference proteome</keyword>
<evidence type="ECO:0000259" key="4">
    <source>
        <dbReference type="PROSITE" id="PS51677"/>
    </source>
</evidence>
<dbReference type="Gene3D" id="3.20.20.370">
    <property type="entry name" value="Glycoside hydrolase/deacetylase"/>
    <property type="match status" value="1"/>
</dbReference>
<dbReference type="GO" id="GO:0005975">
    <property type="term" value="P:carbohydrate metabolic process"/>
    <property type="evidence" value="ECO:0007669"/>
    <property type="project" value="InterPro"/>
</dbReference>
<gene>
    <name evidence="5" type="ORF">EAF07_08525</name>
</gene>
<dbReference type="SUPFAM" id="SSF144015">
    <property type="entry name" value="Peptidoglycan deacetylase N-terminal noncatalytic region"/>
    <property type="match status" value="1"/>
</dbReference>
<sequence>MVVIQSRRNEVKNKGTILKIVNVLLVLVIVVLGYQVYQKKVIEWEKERIEAVISQEEKAMTANQKVSIQSGMIDQTYVSAAYPIGQNNEPLPALSREIKALIAEHYGTSSEKSSKIKQLAFVDSKLSPSELATVSQYKLQMRQYANKPKKVTLEKTLEGKEFYIKEDGQLLLITDLVPDTAFFTNKWVSFMEKQLSNEGKLDETAKAQLEELKKVDLKTLVFVPKSDALDIHLPQKIAGIDVCYLPLKELFDKIDSKYLQGDTLTAYQTYQEEKAREEREKSLLFGKPQVALEGKVVALTFDDGPNPSSTTRILDTLKQYNAKATFFVLGSAVVGNEAILKREVAEGHEIGNHTWSHPSLPSLSVNDIKWQMDETTKVITAATGKPVKFMRPPYGATNATVQATVGYPQILWDVDTLDWKNRNTQSILANVQSQVRPGAVILMHDIHGTTADALPAVLDYLVSQGYQFVTLSELYGV</sequence>
<dbReference type="InterPro" id="IPR011330">
    <property type="entry name" value="Glyco_hydro/deAcase_b/a-brl"/>
</dbReference>